<sequence>MLQRTSLQKERRMLLEQLKRENATLASLLDPLANEAGYVERRMVSSNEHHSLVLQLDNASIGEVKQSLIKVFTGIQQLRLYLDQVLALVLEYKPSLLEGMPRIQVTPYNLDSSGPGIHDQWDDLSKDQLLNQLGTYENDNLSLQQYISQLLERVVVQIPYLVEKIRAIDKPVVNILKEN</sequence>
<dbReference type="PROSITE" id="PS51511">
    <property type="entry name" value="FIP_RBD"/>
    <property type="match status" value="2"/>
</dbReference>
<protein>
    <submittedName>
        <fullName evidence="3">ELKS/Rab6-interacting/CAST family member 1-like</fullName>
    </submittedName>
</protein>
<dbReference type="InterPro" id="IPR037245">
    <property type="entry name" value="FIP-RBD_C_sf"/>
</dbReference>
<evidence type="ECO:0000313" key="4">
    <source>
        <dbReference type="Proteomes" id="UP001165289"/>
    </source>
</evidence>
<name>A0AAV7K9N3_9METZ</name>
<dbReference type="SUPFAM" id="SSF144270">
    <property type="entry name" value="Eferin C-derminal domain-like"/>
    <property type="match status" value="2"/>
</dbReference>
<dbReference type="Gene3D" id="1.20.5.2440">
    <property type="match status" value="2"/>
</dbReference>
<proteinExistence type="predicted"/>
<organism evidence="3 4">
    <name type="scientific">Oopsacas minuta</name>
    <dbReference type="NCBI Taxonomy" id="111878"/>
    <lineage>
        <taxon>Eukaryota</taxon>
        <taxon>Metazoa</taxon>
        <taxon>Porifera</taxon>
        <taxon>Hexactinellida</taxon>
        <taxon>Hexasterophora</taxon>
        <taxon>Lyssacinosida</taxon>
        <taxon>Leucopsacidae</taxon>
        <taxon>Oopsacas</taxon>
    </lineage>
</organism>
<gene>
    <name evidence="3" type="ORF">LOD99_299</name>
</gene>
<dbReference type="EMBL" id="JAKMXF010000111">
    <property type="protein sequence ID" value="KAI6657555.1"/>
    <property type="molecule type" value="Genomic_DNA"/>
</dbReference>
<dbReference type="InterPro" id="IPR019018">
    <property type="entry name" value="Rab-bd_FIP-RBD"/>
</dbReference>
<comment type="caution">
    <text evidence="3">The sequence shown here is derived from an EMBL/GenBank/DDBJ whole genome shotgun (WGS) entry which is preliminary data.</text>
</comment>
<feature type="domain" description="FIP-RBD" evidence="2">
    <location>
        <begin position="103"/>
        <end position="165"/>
    </location>
</feature>
<keyword evidence="4" id="KW-1185">Reference proteome</keyword>
<reference evidence="3 4" key="1">
    <citation type="journal article" date="2023" name="BMC Biol.">
        <title>The compact genome of the sponge Oopsacas minuta (Hexactinellida) is lacking key metazoan core genes.</title>
        <authorList>
            <person name="Santini S."/>
            <person name="Schenkelaars Q."/>
            <person name="Jourda C."/>
            <person name="Duchesne M."/>
            <person name="Belahbib H."/>
            <person name="Rocher C."/>
            <person name="Selva M."/>
            <person name="Riesgo A."/>
            <person name="Vervoort M."/>
            <person name="Leys S.P."/>
            <person name="Kodjabachian L."/>
            <person name="Le Bivic A."/>
            <person name="Borchiellini C."/>
            <person name="Claverie J.M."/>
            <person name="Renard E."/>
        </authorList>
    </citation>
    <scope>NUCLEOTIDE SEQUENCE [LARGE SCALE GENOMIC DNA]</scope>
    <source>
        <strain evidence="3">SPO-2</strain>
    </source>
</reference>
<evidence type="ECO:0000256" key="1">
    <source>
        <dbReference type="ARBA" id="ARBA00022448"/>
    </source>
</evidence>
<evidence type="ECO:0000313" key="3">
    <source>
        <dbReference type="EMBL" id="KAI6657555.1"/>
    </source>
</evidence>
<evidence type="ECO:0000259" key="2">
    <source>
        <dbReference type="PROSITE" id="PS51511"/>
    </source>
</evidence>
<keyword evidence="1" id="KW-0813">Transport</keyword>
<feature type="domain" description="FIP-RBD" evidence="2">
    <location>
        <begin position="38"/>
        <end position="100"/>
    </location>
</feature>
<dbReference type="Proteomes" id="UP001165289">
    <property type="component" value="Unassembled WGS sequence"/>
</dbReference>
<dbReference type="AlphaFoldDB" id="A0AAV7K9N3"/>
<accession>A0AAV7K9N3</accession>